<evidence type="ECO:0000256" key="1">
    <source>
        <dbReference type="ARBA" id="ARBA00001946"/>
    </source>
</evidence>
<dbReference type="PANTHER" id="PTHR42904:SF6">
    <property type="entry name" value="NAD-CAPPED RNA HYDROLASE NUDT12"/>
    <property type="match status" value="1"/>
</dbReference>
<organism evidence="11 12">
    <name type="scientific">Gandjariella thermophila</name>
    <dbReference type="NCBI Taxonomy" id="1931992"/>
    <lineage>
        <taxon>Bacteria</taxon>
        <taxon>Bacillati</taxon>
        <taxon>Actinomycetota</taxon>
        <taxon>Actinomycetes</taxon>
        <taxon>Pseudonocardiales</taxon>
        <taxon>Pseudonocardiaceae</taxon>
        <taxon>Gandjariella</taxon>
    </lineage>
</organism>
<comment type="caution">
    <text evidence="11">The sequence shown here is derived from an EMBL/GenBank/DDBJ whole genome shotgun (WGS) entry which is preliminary data.</text>
</comment>
<evidence type="ECO:0000256" key="4">
    <source>
        <dbReference type="ARBA" id="ARBA00012381"/>
    </source>
</evidence>
<dbReference type="GO" id="GO:0019677">
    <property type="term" value="P:NAD+ catabolic process"/>
    <property type="evidence" value="ECO:0007669"/>
    <property type="project" value="TreeGrafter"/>
</dbReference>
<dbReference type="RefSeq" id="WP_137816084.1">
    <property type="nucleotide sequence ID" value="NZ_BJFL01000034.1"/>
</dbReference>
<keyword evidence="6" id="KW-0378">Hydrolase</keyword>
<dbReference type="GO" id="GO:0006742">
    <property type="term" value="P:NADP+ catabolic process"/>
    <property type="evidence" value="ECO:0007669"/>
    <property type="project" value="TreeGrafter"/>
</dbReference>
<dbReference type="InterPro" id="IPR000086">
    <property type="entry name" value="NUDIX_hydrolase_dom"/>
</dbReference>
<sequence length="310" mass="34041">MTRCVEATPFELGAPPALSRSTVDRQEPLRDDTAHLGELWREGRLVVVDPKGRAPARERPGAVGLEFRSAAEFAPEFDPATAVFLGEQDGAGFWAVRTDQEHPDWPELRFGGHLLDDTGAGLLTTAVGLLNWHEHSRFCAVCGARTEAARAGWARVCTGCGREEYPRTDPAVICLVHDDDGVNGSRVVLARQPSWPPRRYSVLAGFVEVGESLEATVRREVAEEVGISVRAVRYLGSQPWPFPRSLMVGFAAVTDRDAPLHPAAGEIEDARWFTRDEVRAAMHHPTSSDLRLPMGSSIAWRMLESWVAAS</sequence>
<evidence type="ECO:0000313" key="12">
    <source>
        <dbReference type="Proteomes" id="UP000298860"/>
    </source>
</evidence>
<comment type="similarity">
    <text evidence="3">Belongs to the Nudix hydrolase family. NudC subfamily.</text>
</comment>
<dbReference type="InterPro" id="IPR015375">
    <property type="entry name" value="NADH_PPase-like_N"/>
</dbReference>
<dbReference type="InterPro" id="IPR020084">
    <property type="entry name" value="NUDIX_hydrolase_CS"/>
</dbReference>
<name>A0A4D4J8G9_9PSEU</name>
<dbReference type="Pfam" id="PF00293">
    <property type="entry name" value="NUDIX"/>
    <property type="match status" value="1"/>
</dbReference>
<evidence type="ECO:0000256" key="3">
    <source>
        <dbReference type="ARBA" id="ARBA00009595"/>
    </source>
</evidence>
<evidence type="ECO:0000313" key="11">
    <source>
        <dbReference type="EMBL" id="GDY33105.1"/>
    </source>
</evidence>
<dbReference type="EMBL" id="BJFL01000034">
    <property type="protein sequence ID" value="GDY33105.1"/>
    <property type="molecule type" value="Genomic_DNA"/>
</dbReference>
<comment type="cofactor">
    <cofactor evidence="1">
        <name>Mg(2+)</name>
        <dbReference type="ChEBI" id="CHEBI:18420"/>
    </cofactor>
</comment>
<evidence type="ECO:0000256" key="5">
    <source>
        <dbReference type="ARBA" id="ARBA00022723"/>
    </source>
</evidence>
<dbReference type="Pfam" id="PF09297">
    <property type="entry name" value="Zn_ribbon_NUD"/>
    <property type="match status" value="1"/>
</dbReference>
<proteinExistence type="inferred from homology"/>
<dbReference type="OrthoDB" id="9791656at2"/>
<dbReference type="NCBIfam" id="NF001299">
    <property type="entry name" value="PRK00241.1"/>
    <property type="match status" value="1"/>
</dbReference>
<dbReference type="PROSITE" id="PS00893">
    <property type="entry name" value="NUDIX_BOX"/>
    <property type="match status" value="1"/>
</dbReference>
<dbReference type="GO" id="GO:0046872">
    <property type="term" value="F:metal ion binding"/>
    <property type="evidence" value="ECO:0007669"/>
    <property type="project" value="UniProtKB-KW"/>
</dbReference>
<keyword evidence="8" id="KW-0520">NAD</keyword>
<evidence type="ECO:0000259" key="10">
    <source>
        <dbReference type="PROSITE" id="PS51462"/>
    </source>
</evidence>
<keyword evidence="12" id="KW-1185">Reference proteome</keyword>
<feature type="domain" description="Nudix hydrolase" evidence="10">
    <location>
        <begin position="166"/>
        <end position="296"/>
    </location>
</feature>
<dbReference type="Proteomes" id="UP000298860">
    <property type="component" value="Unassembled WGS sequence"/>
</dbReference>
<accession>A0A4D4J8G9</accession>
<evidence type="ECO:0000256" key="7">
    <source>
        <dbReference type="ARBA" id="ARBA00022842"/>
    </source>
</evidence>
<evidence type="ECO:0000256" key="9">
    <source>
        <dbReference type="ARBA" id="ARBA00023679"/>
    </source>
</evidence>
<gene>
    <name evidence="11" type="primary">nudC</name>
    <name evidence="11" type="ORF">GTS_47380</name>
</gene>
<dbReference type="PROSITE" id="PS51462">
    <property type="entry name" value="NUDIX"/>
    <property type="match status" value="1"/>
</dbReference>
<dbReference type="AlphaFoldDB" id="A0A4D4J8G9"/>
<dbReference type="InterPro" id="IPR050241">
    <property type="entry name" value="NAD-cap_RNA_hydrolase_NudC"/>
</dbReference>
<comment type="catalytic activity">
    <reaction evidence="9">
        <text>a 5'-end NAD(+)-phospho-ribonucleoside in mRNA + H2O = a 5'-end phospho-adenosine-phospho-ribonucleoside in mRNA + beta-nicotinamide D-ribonucleotide + 2 H(+)</text>
        <dbReference type="Rhea" id="RHEA:60876"/>
        <dbReference type="Rhea" id="RHEA-COMP:15698"/>
        <dbReference type="Rhea" id="RHEA-COMP:15719"/>
        <dbReference type="ChEBI" id="CHEBI:14649"/>
        <dbReference type="ChEBI" id="CHEBI:15377"/>
        <dbReference type="ChEBI" id="CHEBI:15378"/>
        <dbReference type="ChEBI" id="CHEBI:144029"/>
        <dbReference type="ChEBI" id="CHEBI:144051"/>
    </reaction>
    <physiologicalReaction direction="left-to-right" evidence="9">
        <dbReference type="Rhea" id="RHEA:60877"/>
    </physiologicalReaction>
</comment>
<keyword evidence="5" id="KW-0479">Metal-binding</keyword>
<dbReference type="Pfam" id="PF09296">
    <property type="entry name" value="NUDIX-like"/>
    <property type="match status" value="1"/>
</dbReference>
<dbReference type="Gene3D" id="3.90.79.20">
    <property type="match status" value="1"/>
</dbReference>
<evidence type="ECO:0000256" key="2">
    <source>
        <dbReference type="ARBA" id="ARBA00001947"/>
    </source>
</evidence>
<dbReference type="EC" id="3.6.1.22" evidence="4"/>
<protein>
    <recommendedName>
        <fullName evidence="4">NAD(+) diphosphatase</fullName>
        <ecNumber evidence="4">3.6.1.22</ecNumber>
    </recommendedName>
</protein>
<reference evidence="12" key="1">
    <citation type="submission" date="2019-04" db="EMBL/GenBank/DDBJ databases">
        <title>Draft genome sequence of Pseudonocardiaceae bacterium SL3-2-4.</title>
        <authorList>
            <person name="Ningsih F."/>
            <person name="Yokota A."/>
            <person name="Sakai Y."/>
            <person name="Nanatani K."/>
            <person name="Yabe S."/>
            <person name="Oetari A."/>
            <person name="Sjamsuridzal W."/>
        </authorList>
    </citation>
    <scope>NUCLEOTIDE SEQUENCE [LARGE SCALE GENOMIC DNA]</scope>
    <source>
        <strain evidence="12">SL3-2-4</strain>
    </source>
</reference>
<evidence type="ECO:0000256" key="6">
    <source>
        <dbReference type="ARBA" id="ARBA00022801"/>
    </source>
</evidence>
<dbReference type="GO" id="GO:0005829">
    <property type="term" value="C:cytosol"/>
    <property type="evidence" value="ECO:0007669"/>
    <property type="project" value="TreeGrafter"/>
</dbReference>
<dbReference type="InterPro" id="IPR015376">
    <property type="entry name" value="Znr_NADH_PPase"/>
</dbReference>
<dbReference type="GO" id="GO:0035529">
    <property type="term" value="F:NADH pyrophosphatase activity"/>
    <property type="evidence" value="ECO:0007669"/>
    <property type="project" value="TreeGrafter"/>
</dbReference>
<keyword evidence="7" id="KW-0460">Magnesium</keyword>
<dbReference type="SUPFAM" id="SSF55811">
    <property type="entry name" value="Nudix"/>
    <property type="match status" value="1"/>
</dbReference>
<dbReference type="InterPro" id="IPR049734">
    <property type="entry name" value="NudC-like_C"/>
</dbReference>
<evidence type="ECO:0000256" key="8">
    <source>
        <dbReference type="ARBA" id="ARBA00023027"/>
    </source>
</evidence>
<dbReference type="InterPro" id="IPR015797">
    <property type="entry name" value="NUDIX_hydrolase-like_dom_sf"/>
</dbReference>
<comment type="cofactor">
    <cofactor evidence="2">
        <name>Zn(2+)</name>
        <dbReference type="ChEBI" id="CHEBI:29105"/>
    </cofactor>
</comment>
<dbReference type="CDD" id="cd03429">
    <property type="entry name" value="NUDIX_NADH_pyrophosphatase_Nudt13"/>
    <property type="match status" value="1"/>
</dbReference>
<dbReference type="Gene3D" id="3.90.79.10">
    <property type="entry name" value="Nucleoside Triphosphate Pyrophosphohydrolase"/>
    <property type="match status" value="1"/>
</dbReference>
<dbReference type="PANTHER" id="PTHR42904">
    <property type="entry name" value="NUDIX HYDROLASE, NUDC SUBFAMILY"/>
    <property type="match status" value="1"/>
</dbReference>